<evidence type="ECO:0000313" key="6">
    <source>
        <dbReference type="EMBL" id="MBM6921037.1"/>
    </source>
</evidence>
<dbReference type="Gene3D" id="1.10.10.10">
    <property type="entry name" value="Winged helix-like DNA-binding domain superfamily/Winged helix DNA-binding domain"/>
    <property type="match status" value="1"/>
</dbReference>
<dbReference type="AlphaFoldDB" id="A0A938X7S7"/>
<evidence type="ECO:0000259" key="5">
    <source>
        <dbReference type="PROSITE" id="PS50944"/>
    </source>
</evidence>
<comment type="caution">
    <text evidence="6">The sequence shown here is derived from an EMBL/GenBank/DDBJ whole genome shotgun (WGS) entry which is preliminary data.</text>
</comment>
<keyword evidence="3" id="KW-0238">DNA-binding</keyword>
<reference evidence="6" key="1">
    <citation type="submission" date="2020-08" db="EMBL/GenBank/DDBJ databases">
        <authorList>
            <person name="Cejkova D."/>
            <person name="Kubasova T."/>
            <person name="Jahodarova E."/>
            <person name="Rychlik I."/>
        </authorList>
    </citation>
    <scope>NUCLEOTIDE SEQUENCE</scope>
    <source>
        <strain evidence="6">An559</strain>
    </source>
</reference>
<evidence type="ECO:0000256" key="2">
    <source>
        <dbReference type="ARBA" id="ARBA00023015"/>
    </source>
</evidence>
<dbReference type="InterPro" id="IPR001367">
    <property type="entry name" value="Fe_dep_repressor"/>
</dbReference>
<dbReference type="InterPro" id="IPR022687">
    <property type="entry name" value="HTH_DTXR"/>
</dbReference>
<dbReference type="GO" id="GO:0046914">
    <property type="term" value="F:transition metal ion binding"/>
    <property type="evidence" value="ECO:0007669"/>
    <property type="project" value="InterPro"/>
</dbReference>
<dbReference type="EMBL" id="JACJKY010000010">
    <property type="protein sequence ID" value="MBM6921037.1"/>
    <property type="molecule type" value="Genomic_DNA"/>
</dbReference>
<dbReference type="GO" id="GO:0003677">
    <property type="term" value="F:DNA binding"/>
    <property type="evidence" value="ECO:0007669"/>
    <property type="project" value="UniProtKB-KW"/>
</dbReference>
<evidence type="ECO:0000256" key="4">
    <source>
        <dbReference type="ARBA" id="ARBA00023163"/>
    </source>
</evidence>
<dbReference type="InterPro" id="IPR036388">
    <property type="entry name" value="WH-like_DNA-bd_sf"/>
</dbReference>
<keyword evidence="7" id="KW-1185">Reference proteome</keyword>
<dbReference type="SUPFAM" id="SSF46785">
    <property type="entry name" value="Winged helix' DNA-binding domain"/>
    <property type="match status" value="1"/>
</dbReference>
<dbReference type="Pfam" id="PF01325">
    <property type="entry name" value="Fe_dep_repress"/>
    <property type="match status" value="1"/>
</dbReference>
<organism evidence="6 7">
    <name type="scientific">Merdimmobilis hominis</name>
    <dbReference type="NCBI Taxonomy" id="2897707"/>
    <lineage>
        <taxon>Bacteria</taxon>
        <taxon>Bacillati</taxon>
        <taxon>Bacillota</taxon>
        <taxon>Clostridia</taxon>
        <taxon>Eubacteriales</taxon>
        <taxon>Oscillospiraceae</taxon>
        <taxon>Merdimmobilis</taxon>
    </lineage>
</organism>
<dbReference type="GO" id="GO:0003700">
    <property type="term" value="F:DNA-binding transcription factor activity"/>
    <property type="evidence" value="ECO:0007669"/>
    <property type="project" value="InterPro"/>
</dbReference>
<evidence type="ECO:0000256" key="3">
    <source>
        <dbReference type="ARBA" id="ARBA00023125"/>
    </source>
</evidence>
<keyword evidence="4" id="KW-0804">Transcription</keyword>
<evidence type="ECO:0000313" key="7">
    <source>
        <dbReference type="Proteomes" id="UP000774750"/>
    </source>
</evidence>
<comment type="similarity">
    <text evidence="1">Belongs to the DtxR/MntR family.</text>
</comment>
<name>A0A938X7S7_9FIRM</name>
<dbReference type="PANTHER" id="PTHR33238">
    <property type="entry name" value="IRON (METAL) DEPENDENT REPRESSOR, DTXR FAMILY"/>
    <property type="match status" value="1"/>
</dbReference>
<accession>A0A938X7S7</accession>
<reference evidence="6" key="2">
    <citation type="journal article" date="2021" name="Sci. Rep.">
        <title>The distribution of antibiotic resistance genes in chicken gut microbiota commensals.</title>
        <authorList>
            <person name="Juricova H."/>
            <person name="Matiasovicova J."/>
            <person name="Kubasova T."/>
            <person name="Cejkova D."/>
            <person name="Rychlik I."/>
        </authorList>
    </citation>
    <scope>NUCLEOTIDE SEQUENCE</scope>
    <source>
        <strain evidence="6">An559</strain>
    </source>
</reference>
<dbReference type="Pfam" id="PF02742">
    <property type="entry name" value="Fe_dep_repr_C"/>
    <property type="match status" value="1"/>
</dbReference>
<dbReference type="InterPro" id="IPR036421">
    <property type="entry name" value="Fe_dep_repressor_sf"/>
</dbReference>
<feature type="domain" description="HTH dtxR-type" evidence="5">
    <location>
        <begin position="1"/>
        <end position="64"/>
    </location>
</feature>
<dbReference type="InterPro" id="IPR036390">
    <property type="entry name" value="WH_DNA-bd_sf"/>
</dbReference>
<dbReference type="RefSeq" id="WP_204446570.1">
    <property type="nucleotide sequence ID" value="NZ_JACJKY010000010.1"/>
</dbReference>
<dbReference type="SUPFAM" id="SSF47979">
    <property type="entry name" value="Iron-dependent repressor protein, dimerization domain"/>
    <property type="match status" value="1"/>
</dbReference>
<dbReference type="SMART" id="SM00529">
    <property type="entry name" value="HTH_DTXR"/>
    <property type="match status" value="1"/>
</dbReference>
<dbReference type="PANTHER" id="PTHR33238:SF7">
    <property type="entry name" value="IRON-DEPENDENT TRANSCRIPTIONAL REGULATOR"/>
    <property type="match status" value="1"/>
</dbReference>
<keyword evidence="2" id="KW-0805">Transcription regulation</keyword>
<dbReference type="Proteomes" id="UP000774750">
    <property type="component" value="Unassembled WGS sequence"/>
</dbReference>
<dbReference type="InterPro" id="IPR050536">
    <property type="entry name" value="DtxR_MntR_Metal-Reg"/>
</dbReference>
<dbReference type="PROSITE" id="PS50944">
    <property type="entry name" value="HTH_DTXR"/>
    <property type="match status" value="1"/>
</dbReference>
<dbReference type="GO" id="GO:0046983">
    <property type="term" value="F:protein dimerization activity"/>
    <property type="evidence" value="ECO:0007669"/>
    <property type="project" value="InterPro"/>
</dbReference>
<proteinExistence type="inferred from homology"/>
<protein>
    <submittedName>
        <fullName evidence="6">Metal-dependent transcriptional regulator</fullName>
    </submittedName>
</protein>
<evidence type="ECO:0000256" key="1">
    <source>
        <dbReference type="ARBA" id="ARBA00007871"/>
    </source>
</evidence>
<sequence length="129" mass="14770">MHLQESGEMYLETIYILTKKNHDVRSLDVAEYMNFSKPSVSRAVGLLKQGEYITVDQEGYLHLTAMGEEIAAKMYERHMLLTEFLIRLGVDRETASADACKIEHDISDKSFEAIKRHVNEKKAVSFESV</sequence>
<gene>
    <name evidence="6" type="ORF">H6A12_07720</name>
</gene>
<dbReference type="Gene3D" id="1.10.60.10">
    <property type="entry name" value="Iron dependent repressor, metal binding and dimerisation domain"/>
    <property type="match status" value="1"/>
</dbReference>
<dbReference type="InterPro" id="IPR022689">
    <property type="entry name" value="Iron_dep_repressor"/>
</dbReference>